<dbReference type="EMBL" id="DSEU01000063">
    <property type="protein sequence ID" value="HEM67704.1"/>
    <property type="molecule type" value="Genomic_DNA"/>
</dbReference>
<evidence type="ECO:0000256" key="3">
    <source>
        <dbReference type="ARBA" id="ARBA00022801"/>
    </source>
</evidence>
<dbReference type="PRINTS" id="PR00723">
    <property type="entry name" value="SUBTILISIN"/>
</dbReference>
<dbReference type="GO" id="GO:0004252">
    <property type="term" value="F:serine-type endopeptidase activity"/>
    <property type="evidence" value="ECO:0007669"/>
    <property type="project" value="InterPro"/>
</dbReference>
<gene>
    <name evidence="6" type="ORF">ENO26_09130</name>
</gene>
<dbReference type="Pfam" id="PF00082">
    <property type="entry name" value="Peptidase_S8"/>
    <property type="match status" value="1"/>
</dbReference>
<evidence type="ECO:0000256" key="4">
    <source>
        <dbReference type="ARBA" id="ARBA00022825"/>
    </source>
</evidence>
<accession>A0A7J2U4J5</accession>
<reference evidence="6" key="1">
    <citation type="journal article" date="2020" name="mSystems">
        <title>Genome- and Community-Level Interaction Insights into Carbon Utilization and Element Cycling Functions of Hydrothermarchaeota in Hydrothermal Sediment.</title>
        <authorList>
            <person name="Zhou Z."/>
            <person name="Liu Y."/>
            <person name="Xu W."/>
            <person name="Pan J."/>
            <person name="Luo Z.H."/>
            <person name="Li M."/>
        </authorList>
    </citation>
    <scope>NUCLEOTIDE SEQUENCE [LARGE SCALE GENOMIC DNA]</scope>
    <source>
        <strain evidence="6">SpSt-125</strain>
    </source>
</reference>
<dbReference type="AlphaFoldDB" id="A0A7J2U4J5"/>
<name>A0A7J2U4J5_9CREN</name>
<dbReference type="InterPro" id="IPR050131">
    <property type="entry name" value="Peptidase_S8_subtilisin-like"/>
</dbReference>
<organism evidence="6">
    <name type="scientific">Ignisphaera aggregans</name>
    <dbReference type="NCBI Taxonomy" id="334771"/>
    <lineage>
        <taxon>Archaea</taxon>
        <taxon>Thermoproteota</taxon>
        <taxon>Thermoprotei</taxon>
        <taxon>Desulfurococcales</taxon>
        <taxon>Desulfurococcaceae</taxon>
        <taxon>Ignisphaera</taxon>
    </lineage>
</organism>
<keyword evidence="2" id="KW-0645">Protease</keyword>
<dbReference type="PANTHER" id="PTHR43806:SF11">
    <property type="entry name" value="CEREVISIN-RELATED"/>
    <property type="match status" value="1"/>
</dbReference>
<dbReference type="InterPro" id="IPR036852">
    <property type="entry name" value="Peptidase_S8/S53_dom_sf"/>
</dbReference>
<evidence type="ECO:0000259" key="5">
    <source>
        <dbReference type="Pfam" id="PF00082"/>
    </source>
</evidence>
<proteinExistence type="inferred from homology"/>
<sequence>MATAYQVTGEVLNKNAWEADTNGHGMHVTSTIIRFKVYNLYTVDGVAPGARIIPVKVLSNAGWGFSTDVAAGIMYIARLYKAEEESGGNVLPPTGVVNPMIISMSLGGPGLSLLEKRAIDYAISVGVFIVAAAGNEGEQGMSYPGAYPPVISVGAAGWVGEWSTNGWWRTADVPEDLYGQTYVTTFSSRALPGQDLDVLAPGSWVVGPYTPYGAAHPPYWAQGVPGQYYYLGGTSMATPHVSGALAILLQLDMMDGKIDLNQTLAEEILEGSAYKITWNSAKVYDPTQGKVVEVMWSNNAVGNGLLQIDKAIELFLTLFPSHKQ</sequence>
<dbReference type="Gene3D" id="3.40.50.200">
    <property type="entry name" value="Peptidase S8/S53 domain"/>
    <property type="match status" value="1"/>
</dbReference>
<comment type="similarity">
    <text evidence="1">Belongs to the peptidase S8 family.</text>
</comment>
<dbReference type="InterPro" id="IPR000209">
    <property type="entry name" value="Peptidase_S8/S53_dom"/>
</dbReference>
<keyword evidence="4" id="KW-0720">Serine protease</keyword>
<dbReference type="InterPro" id="IPR023828">
    <property type="entry name" value="Peptidase_S8_Ser-AS"/>
</dbReference>
<dbReference type="GO" id="GO:0006508">
    <property type="term" value="P:proteolysis"/>
    <property type="evidence" value="ECO:0007669"/>
    <property type="project" value="UniProtKB-KW"/>
</dbReference>
<evidence type="ECO:0000313" key="6">
    <source>
        <dbReference type="EMBL" id="HEM67704.1"/>
    </source>
</evidence>
<keyword evidence="3" id="KW-0378">Hydrolase</keyword>
<comment type="caution">
    <text evidence="6">The sequence shown here is derived from an EMBL/GenBank/DDBJ whole genome shotgun (WGS) entry which is preliminary data.</text>
</comment>
<evidence type="ECO:0000256" key="1">
    <source>
        <dbReference type="ARBA" id="ARBA00011073"/>
    </source>
</evidence>
<protein>
    <recommendedName>
        <fullName evidence="5">Peptidase S8/S53 domain-containing protein</fullName>
    </recommendedName>
</protein>
<dbReference type="PROSITE" id="PS00138">
    <property type="entry name" value="SUBTILASE_SER"/>
    <property type="match status" value="1"/>
</dbReference>
<evidence type="ECO:0000256" key="2">
    <source>
        <dbReference type="ARBA" id="ARBA00022670"/>
    </source>
</evidence>
<dbReference type="SUPFAM" id="SSF52743">
    <property type="entry name" value="Subtilisin-like"/>
    <property type="match status" value="1"/>
</dbReference>
<feature type="domain" description="Peptidase S8/S53" evidence="5">
    <location>
        <begin position="16"/>
        <end position="252"/>
    </location>
</feature>
<dbReference type="InterPro" id="IPR015500">
    <property type="entry name" value="Peptidase_S8_subtilisin-rel"/>
</dbReference>
<dbReference type="PROSITE" id="PS51892">
    <property type="entry name" value="SUBTILASE"/>
    <property type="match status" value="1"/>
</dbReference>
<dbReference type="PANTHER" id="PTHR43806">
    <property type="entry name" value="PEPTIDASE S8"/>
    <property type="match status" value="1"/>
</dbReference>